<accession>A0AA97NNC9</accession>
<feature type="compositionally biased region" description="Polar residues" evidence="1">
    <location>
        <begin position="1"/>
        <end position="14"/>
    </location>
</feature>
<feature type="compositionally biased region" description="Basic and acidic residues" evidence="1">
    <location>
        <begin position="48"/>
        <end position="61"/>
    </location>
</feature>
<dbReference type="EMBL" id="JH793136">
    <property type="protein sequence ID" value="ELQ33303.1"/>
    <property type="molecule type" value="Genomic_DNA"/>
</dbReference>
<dbReference type="AlphaFoldDB" id="A0AA97NNC9"/>
<evidence type="ECO:0000256" key="1">
    <source>
        <dbReference type="SAM" id="MobiDB-lite"/>
    </source>
</evidence>
<protein>
    <submittedName>
        <fullName evidence="2">Uncharacterized protein</fullName>
    </submittedName>
</protein>
<organism evidence="2">
    <name type="scientific">Pyricularia oryzae (strain Y34)</name>
    <name type="common">Rice blast fungus</name>
    <name type="synonym">Magnaporthe oryzae</name>
    <dbReference type="NCBI Taxonomy" id="1143189"/>
    <lineage>
        <taxon>Eukaryota</taxon>
        <taxon>Fungi</taxon>
        <taxon>Dikarya</taxon>
        <taxon>Ascomycota</taxon>
        <taxon>Pezizomycotina</taxon>
        <taxon>Sordariomycetes</taxon>
        <taxon>Sordariomycetidae</taxon>
        <taxon>Magnaporthales</taxon>
        <taxon>Pyriculariaceae</taxon>
        <taxon>Pyricularia</taxon>
    </lineage>
</organism>
<dbReference type="Proteomes" id="UP000011086">
    <property type="component" value="Unassembled WGS sequence"/>
</dbReference>
<sequence>MIASYTETLKTTLDGTPGDPNKYASSRWDEGTPQGLPPAHDTAPTETTSERTKRNLWDRFTKSGNGRKTCKKPNKKKKKRVTRKRPHIIPKQRKKTR</sequence>
<proteinExistence type="predicted"/>
<name>A0AA97NNC9_PYRO3</name>
<feature type="compositionally biased region" description="Basic residues" evidence="1">
    <location>
        <begin position="68"/>
        <end position="97"/>
    </location>
</feature>
<gene>
    <name evidence="2" type="ORF">OOU_Y34scaffold00978g2</name>
</gene>
<feature type="region of interest" description="Disordered" evidence="1">
    <location>
        <begin position="1"/>
        <end position="97"/>
    </location>
</feature>
<evidence type="ECO:0000313" key="2">
    <source>
        <dbReference type="EMBL" id="ELQ33303.1"/>
    </source>
</evidence>
<reference evidence="2" key="1">
    <citation type="journal article" date="2012" name="PLoS Genet.">
        <title>Comparative analysis of the genomes of two field isolates of the rice blast fungus Magnaporthe oryzae.</title>
        <authorList>
            <person name="Xue M."/>
            <person name="Yang J."/>
            <person name="Li Z."/>
            <person name="Hu S."/>
            <person name="Yao N."/>
            <person name="Dean R.A."/>
            <person name="Zhao W."/>
            <person name="Shen M."/>
            <person name="Zhang H."/>
            <person name="Li C."/>
            <person name="Liu L."/>
            <person name="Cao L."/>
            <person name="Xu X."/>
            <person name="Xing Y."/>
            <person name="Hsiang T."/>
            <person name="Zhang Z."/>
            <person name="Xu J.R."/>
            <person name="Peng Y.L."/>
        </authorList>
    </citation>
    <scope>NUCLEOTIDE SEQUENCE</scope>
    <source>
        <strain evidence="2">Y34</strain>
    </source>
</reference>